<dbReference type="PROSITE" id="PS00463">
    <property type="entry name" value="ZN2_CY6_FUNGAL_1"/>
    <property type="match status" value="1"/>
</dbReference>
<evidence type="ECO:0000256" key="1">
    <source>
        <dbReference type="ARBA" id="ARBA00004123"/>
    </source>
</evidence>
<dbReference type="Pfam" id="PF00172">
    <property type="entry name" value="Zn_clus"/>
    <property type="match status" value="1"/>
</dbReference>
<dbReference type="PANTHER" id="PTHR37534:SF17">
    <property type="entry name" value="ZN(2)-C6 FUNGAL-TYPE DOMAIN-CONTAINING PROTEIN"/>
    <property type="match status" value="1"/>
</dbReference>
<name>A0A9P9JC17_9HYPO</name>
<dbReference type="CDD" id="cd00067">
    <property type="entry name" value="GAL4"/>
    <property type="match status" value="1"/>
</dbReference>
<comment type="caution">
    <text evidence="4">The sequence shown here is derived from an EMBL/GenBank/DDBJ whole genome shotgun (WGS) entry which is preliminary data.</text>
</comment>
<keyword evidence="5" id="KW-1185">Reference proteome</keyword>
<dbReference type="GO" id="GO:0000976">
    <property type="term" value="F:transcription cis-regulatory region binding"/>
    <property type="evidence" value="ECO:0007669"/>
    <property type="project" value="TreeGrafter"/>
</dbReference>
<comment type="subcellular location">
    <subcellularLocation>
        <location evidence="1">Nucleus</location>
    </subcellularLocation>
</comment>
<evidence type="ECO:0000313" key="4">
    <source>
        <dbReference type="EMBL" id="KAH7153269.1"/>
    </source>
</evidence>
<dbReference type="SUPFAM" id="SSF57701">
    <property type="entry name" value="Zn2/Cys6 DNA-binding domain"/>
    <property type="match status" value="1"/>
</dbReference>
<proteinExistence type="predicted"/>
<feature type="domain" description="Zn(2)-C6 fungal-type" evidence="3">
    <location>
        <begin position="14"/>
        <end position="43"/>
    </location>
</feature>
<protein>
    <submittedName>
        <fullName evidence="4">Fungal-specific transcription factor domain-containing protein</fullName>
    </submittedName>
</protein>
<dbReference type="InterPro" id="IPR036864">
    <property type="entry name" value="Zn2-C6_fun-type_DNA-bd_sf"/>
</dbReference>
<dbReference type="GO" id="GO:0008270">
    <property type="term" value="F:zinc ion binding"/>
    <property type="evidence" value="ECO:0007669"/>
    <property type="project" value="InterPro"/>
</dbReference>
<gene>
    <name evidence="4" type="ORF">EDB81DRAFT_791006</name>
</gene>
<dbReference type="PANTHER" id="PTHR37534">
    <property type="entry name" value="TRANSCRIPTIONAL ACTIVATOR PROTEIN UGA3"/>
    <property type="match status" value="1"/>
</dbReference>
<dbReference type="Proteomes" id="UP000738349">
    <property type="component" value="Unassembled WGS sequence"/>
</dbReference>
<sequence length="480" mass="53707">MPRKHRPYRPKVKGCYECSQRRISCDRASPQCGKCSSKGLKCSGLGIRHRFNDGIAARGKWAGKAIPTDEEAHNVIAKEAVPQTSTALTVNQDYTIINVTEESFQSIPTDPRDQVNALRDATSIQPCEALSRRIPPTCLSQPSPTSVSPQQRFLLLYFSKHIAYEMVAFDGLHNGWRHLVLPIAHIDTLVMDAVLSVSAFHLSVTKSKEENVQSLRSSVWPLRQHANADCLYARAILGLQQRQQLANCDTSTRHSVLLAILVLLTAAMVTASEDFPVLFHMLESGLATIGGEDGLGNGELAQFMMRQIRKMRVYAAPLLSEQHGLHTLSSQAHMAQLFDCLHHCSQQRPENATVVAHITNLVEQAHKIYLQQAFPNSTPDLSIHSASDSISRVERFKTTLQSFPSGTGEQVLVWSIFIAASDCVLEEHRLFFEDLLIRCYLRSGFVNILRGIQHLRMIWARRSLGDRWTSLLPEARILVM</sequence>
<dbReference type="GO" id="GO:0045944">
    <property type="term" value="P:positive regulation of transcription by RNA polymerase II"/>
    <property type="evidence" value="ECO:0007669"/>
    <property type="project" value="TreeGrafter"/>
</dbReference>
<dbReference type="InterPro" id="IPR021858">
    <property type="entry name" value="Fun_TF"/>
</dbReference>
<evidence type="ECO:0000313" key="5">
    <source>
        <dbReference type="Proteomes" id="UP000738349"/>
    </source>
</evidence>
<dbReference type="EMBL" id="JAGMUV010000006">
    <property type="protein sequence ID" value="KAH7153269.1"/>
    <property type="molecule type" value="Genomic_DNA"/>
</dbReference>
<dbReference type="AlphaFoldDB" id="A0A9P9JC17"/>
<dbReference type="Gene3D" id="4.10.240.10">
    <property type="entry name" value="Zn(2)-C6 fungal-type DNA-binding domain"/>
    <property type="match status" value="1"/>
</dbReference>
<dbReference type="SMART" id="SM00066">
    <property type="entry name" value="GAL4"/>
    <property type="match status" value="1"/>
</dbReference>
<dbReference type="GO" id="GO:0005634">
    <property type="term" value="C:nucleus"/>
    <property type="evidence" value="ECO:0007669"/>
    <property type="project" value="UniProtKB-SubCell"/>
</dbReference>
<dbReference type="Pfam" id="PF11951">
    <property type="entry name" value="Fungal_trans_2"/>
    <property type="match status" value="2"/>
</dbReference>
<accession>A0A9P9JC17</accession>
<dbReference type="PROSITE" id="PS50048">
    <property type="entry name" value="ZN2_CY6_FUNGAL_2"/>
    <property type="match status" value="1"/>
</dbReference>
<reference evidence="4" key="1">
    <citation type="journal article" date="2021" name="Nat. Commun.">
        <title>Genetic determinants of endophytism in the Arabidopsis root mycobiome.</title>
        <authorList>
            <person name="Mesny F."/>
            <person name="Miyauchi S."/>
            <person name="Thiergart T."/>
            <person name="Pickel B."/>
            <person name="Atanasova L."/>
            <person name="Karlsson M."/>
            <person name="Huettel B."/>
            <person name="Barry K.W."/>
            <person name="Haridas S."/>
            <person name="Chen C."/>
            <person name="Bauer D."/>
            <person name="Andreopoulos W."/>
            <person name="Pangilinan J."/>
            <person name="LaButti K."/>
            <person name="Riley R."/>
            <person name="Lipzen A."/>
            <person name="Clum A."/>
            <person name="Drula E."/>
            <person name="Henrissat B."/>
            <person name="Kohler A."/>
            <person name="Grigoriev I.V."/>
            <person name="Martin F.M."/>
            <person name="Hacquard S."/>
        </authorList>
    </citation>
    <scope>NUCLEOTIDE SEQUENCE</scope>
    <source>
        <strain evidence="4">MPI-CAGE-AT-0147</strain>
    </source>
</reference>
<dbReference type="OrthoDB" id="5386330at2759"/>
<dbReference type="InterPro" id="IPR001138">
    <property type="entry name" value="Zn2Cys6_DnaBD"/>
</dbReference>
<keyword evidence="2" id="KW-0539">Nucleus</keyword>
<evidence type="ECO:0000259" key="3">
    <source>
        <dbReference type="PROSITE" id="PS50048"/>
    </source>
</evidence>
<dbReference type="GO" id="GO:0000981">
    <property type="term" value="F:DNA-binding transcription factor activity, RNA polymerase II-specific"/>
    <property type="evidence" value="ECO:0007669"/>
    <property type="project" value="InterPro"/>
</dbReference>
<evidence type="ECO:0000256" key="2">
    <source>
        <dbReference type="ARBA" id="ARBA00023242"/>
    </source>
</evidence>
<organism evidence="4 5">
    <name type="scientific">Dactylonectria macrodidyma</name>
    <dbReference type="NCBI Taxonomy" id="307937"/>
    <lineage>
        <taxon>Eukaryota</taxon>
        <taxon>Fungi</taxon>
        <taxon>Dikarya</taxon>
        <taxon>Ascomycota</taxon>
        <taxon>Pezizomycotina</taxon>
        <taxon>Sordariomycetes</taxon>
        <taxon>Hypocreomycetidae</taxon>
        <taxon>Hypocreales</taxon>
        <taxon>Nectriaceae</taxon>
        <taxon>Dactylonectria</taxon>
    </lineage>
</organism>